<organism evidence="1">
    <name type="scientific">Changjiang levi-like virus 2</name>
    <dbReference type="NCBI Taxonomy" id="1922774"/>
    <lineage>
        <taxon>Viruses</taxon>
        <taxon>Riboviria</taxon>
    </lineage>
</organism>
<accession>A0A1L3KIG4</accession>
<reference evidence="1" key="1">
    <citation type="journal article" date="2016" name="Nature">
        <title>Redefining the invertebrate RNA virosphere.</title>
        <authorList>
            <person name="Shi M."/>
            <person name="Lin X.D."/>
            <person name="Tian J.H."/>
            <person name="Chen L.J."/>
            <person name="Chen X."/>
            <person name="Li C.X."/>
            <person name="Qin X.C."/>
            <person name="Li J."/>
            <person name="Cao J.P."/>
            <person name="Eden J.S."/>
            <person name="Buchmann J."/>
            <person name="Wang W."/>
            <person name="Xu J."/>
            <person name="Holmes E.C."/>
            <person name="Zhang Y.Z."/>
        </authorList>
    </citation>
    <scope>NUCLEOTIDE SEQUENCE</scope>
    <source>
        <strain evidence="1">CJLX26414</strain>
    </source>
</reference>
<evidence type="ECO:0000313" key="1">
    <source>
        <dbReference type="EMBL" id="APG77105.1"/>
    </source>
</evidence>
<proteinExistence type="predicted"/>
<evidence type="ECO:0008006" key="2">
    <source>
        <dbReference type="Google" id="ProtNLM"/>
    </source>
</evidence>
<name>A0A1L3KIG4_9VIRU</name>
<sequence length="144" mass="15597">MPVIANIVINDGATTPVAHTFAPIGKDSNNVHWFEQITPVPATAVSAKRIGYKQTRGVLDKAGSLTGSTKVSYTLHVPTPQTLGTNDMGFPPPPTLAYREVFRAEFELAERSVKQERKDTRALGMNLLASAMVTSNVDDLQPSF</sequence>
<dbReference type="EMBL" id="KX883518">
    <property type="protein sequence ID" value="APG77105.1"/>
    <property type="molecule type" value="Genomic_RNA"/>
</dbReference>
<dbReference type="InterPro" id="IPR015954">
    <property type="entry name" value="Phage_RNA-type_capsid"/>
</dbReference>
<protein>
    <recommendedName>
        <fullName evidence="2">Capsid protein</fullName>
    </recommendedName>
</protein>
<dbReference type="Gene3D" id="3.30.380.10">
    <property type="entry name" value="MS2 Viral Coat Protein"/>
    <property type="match status" value="1"/>
</dbReference>